<protein>
    <submittedName>
        <fullName evidence="3">Para-aminobenzoate synthase, amidotransferase component</fullName>
    </submittedName>
</protein>
<dbReference type="PRINTS" id="PR00097">
    <property type="entry name" value="ANTSNTHASEII"/>
</dbReference>
<dbReference type="FunFam" id="3.40.50.880:FF:000003">
    <property type="entry name" value="Anthranilate synthase component II"/>
    <property type="match status" value="1"/>
</dbReference>
<dbReference type="Proteomes" id="UP000035352">
    <property type="component" value="Chromosome"/>
</dbReference>
<dbReference type="GO" id="GO:0016740">
    <property type="term" value="F:transferase activity"/>
    <property type="evidence" value="ECO:0007669"/>
    <property type="project" value="UniProtKB-KW"/>
</dbReference>
<dbReference type="InterPro" id="IPR017926">
    <property type="entry name" value="GATASE"/>
</dbReference>
<dbReference type="PROSITE" id="PS51273">
    <property type="entry name" value="GATASE_TYPE_1"/>
    <property type="match status" value="1"/>
</dbReference>
<evidence type="ECO:0000313" key="3">
    <source>
        <dbReference type="EMBL" id="AKJ30077.1"/>
    </source>
</evidence>
<name>A0A0G3BL01_9BURK</name>
<dbReference type="GO" id="GO:0005829">
    <property type="term" value="C:cytosol"/>
    <property type="evidence" value="ECO:0007669"/>
    <property type="project" value="TreeGrafter"/>
</dbReference>
<dbReference type="CDD" id="cd01743">
    <property type="entry name" value="GATase1_Anthranilate_Synthase"/>
    <property type="match status" value="1"/>
</dbReference>
<dbReference type="Pfam" id="PF00117">
    <property type="entry name" value="GATase"/>
    <property type="match status" value="1"/>
</dbReference>
<feature type="domain" description="Glutamine amidotransferase" evidence="2">
    <location>
        <begin position="5"/>
        <end position="185"/>
    </location>
</feature>
<dbReference type="PANTHER" id="PTHR43418">
    <property type="entry name" value="MULTIFUNCTIONAL TRYPTOPHAN BIOSYNTHESIS PROTEIN-RELATED"/>
    <property type="match status" value="1"/>
</dbReference>
<dbReference type="KEGG" id="pbh:AAW51_3386"/>
<sequence length="200" mass="22000">MCKTLIVDNFDSFTYNLYQYMGEVCGREPTVVLNTVPRASLDLDDYDCIIISPGPGTPARAQDVGLSVALIKEAQVPVLGVCLGHQCMAHVHDMDIVHAPEPVHGRVSAIQHDNDGVFKGLPQNLRVVRYHSLVVKQVKPPFKLTAWGADGIVHGIRHTERPLHGVQFHPESVYTAAGLDLLRNFRDIAVTHKQQAALNA</sequence>
<dbReference type="STRING" id="413882.AAW51_3386"/>
<proteinExistence type="predicted"/>
<evidence type="ECO:0000259" key="2">
    <source>
        <dbReference type="Pfam" id="PF00117"/>
    </source>
</evidence>
<dbReference type="Gene3D" id="3.40.50.880">
    <property type="match status" value="1"/>
</dbReference>
<dbReference type="InterPro" id="IPR006221">
    <property type="entry name" value="TrpG/PapA_dom"/>
</dbReference>
<keyword evidence="3" id="KW-0808">Transferase</keyword>
<dbReference type="RefSeq" id="WP_047195535.1">
    <property type="nucleotide sequence ID" value="NZ_CP011371.1"/>
</dbReference>
<dbReference type="PANTHER" id="PTHR43418:SF4">
    <property type="entry name" value="MULTIFUNCTIONAL TRYPTOPHAN BIOSYNTHESIS PROTEIN"/>
    <property type="match status" value="1"/>
</dbReference>
<keyword evidence="1" id="KW-0315">Glutamine amidotransferase</keyword>
<dbReference type="SUPFAM" id="SSF52317">
    <property type="entry name" value="Class I glutamine amidotransferase-like"/>
    <property type="match status" value="1"/>
</dbReference>
<dbReference type="InterPro" id="IPR029062">
    <property type="entry name" value="Class_I_gatase-like"/>
</dbReference>
<dbReference type="PRINTS" id="PR00099">
    <property type="entry name" value="CPSGATASE"/>
</dbReference>
<dbReference type="EMBL" id="CP011371">
    <property type="protein sequence ID" value="AKJ30077.1"/>
    <property type="molecule type" value="Genomic_DNA"/>
</dbReference>
<dbReference type="PRINTS" id="PR00096">
    <property type="entry name" value="GATASE"/>
</dbReference>
<dbReference type="GO" id="GO:0000162">
    <property type="term" value="P:L-tryptophan biosynthetic process"/>
    <property type="evidence" value="ECO:0007669"/>
    <property type="project" value="TreeGrafter"/>
</dbReference>
<accession>A0A0G3BL01</accession>
<evidence type="ECO:0000256" key="1">
    <source>
        <dbReference type="ARBA" id="ARBA00022962"/>
    </source>
</evidence>
<reference evidence="3 4" key="1">
    <citation type="submission" date="2015-05" db="EMBL/GenBank/DDBJ databases">
        <authorList>
            <person name="Tang B."/>
            <person name="Yu Y."/>
        </authorList>
    </citation>
    <scope>NUCLEOTIDE SEQUENCE [LARGE SCALE GENOMIC DNA]</scope>
    <source>
        <strain evidence="3 4">DSM 7029</strain>
    </source>
</reference>
<keyword evidence="4" id="KW-1185">Reference proteome</keyword>
<evidence type="ECO:0000313" key="4">
    <source>
        <dbReference type="Proteomes" id="UP000035352"/>
    </source>
</evidence>
<dbReference type="PATRIC" id="fig|413882.6.peg.3535"/>
<dbReference type="InterPro" id="IPR050472">
    <property type="entry name" value="Anth_synth/Amidotransfase"/>
</dbReference>
<dbReference type="NCBIfam" id="TIGR00566">
    <property type="entry name" value="trpG_papA"/>
    <property type="match status" value="1"/>
</dbReference>
<organism evidence="3 4">
    <name type="scientific">Caldimonas brevitalea</name>
    <dbReference type="NCBI Taxonomy" id="413882"/>
    <lineage>
        <taxon>Bacteria</taxon>
        <taxon>Pseudomonadati</taxon>
        <taxon>Pseudomonadota</taxon>
        <taxon>Betaproteobacteria</taxon>
        <taxon>Burkholderiales</taxon>
        <taxon>Sphaerotilaceae</taxon>
        <taxon>Caldimonas</taxon>
    </lineage>
</organism>
<dbReference type="GO" id="GO:0004049">
    <property type="term" value="F:anthranilate synthase activity"/>
    <property type="evidence" value="ECO:0007669"/>
    <property type="project" value="TreeGrafter"/>
</dbReference>
<dbReference type="AlphaFoldDB" id="A0A0G3BL01"/>
<gene>
    <name evidence="3" type="ORF">AAW51_3386</name>
</gene>